<proteinExistence type="predicted"/>
<dbReference type="Proteomes" id="UP000006346">
    <property type="component" value="Chromosome"/>
</dbReference>
<dbReference type="KEGG" id="dor:Desor_2121"/>
<organism evidence="1 2">
    <name type="scientific">Desulfosporosinus orientis (strain ATCC 19365 / DSM 765 / NCIMB 8382 / VKM B-1628 / Singapore I)</name>
    <name type="common">Desulfotomaculum orientis</name>
    <dbReference type="NCBI Taxonomy" id="768706"/>
    <lineage>
        <taxon>Bacteria</taxon>
        <taxon>Bacillati</taxon>
        <taxon>Bacillota</taxon>
        <taxon>Clostridia</taxon>
        <taxon>Eubacteriales</taxon>
        <taxon>Desulfitobacteriaceae</taxon>
        <taxon>Desulfosporosinus</taxon>
    </lineage>
</organism>
<dbReference type="PATRIC" id="fig|768706.3.peg.2134"/>
<keyword evidence="2" id="KW-1185">Reference proteome</keyword>
<sequence>MLKYILKCLSLFAETYLMLTRVKLQTENPEGQKEVRVVEIVVKFVSADEFGFGHWREDCRRLDEIYFYL</sequence>
<gene>
    <name evidence="1" type="ordered locus">Desor_2121</name>
</gene>
<reference evidence="1 2" key="2">
    <citation type="journal article" date="2012" name="J. Bacteriol.">
        <title>Complete genome sequences of Desulfosporosinus orientis DSM765T, Desulfosporosinus youngiae DSM17734T, Desulfosporosinus meridiei DSM13257T, and Desulfosporosinus acidiphilus DSM22704T.</title>
        <authorList>
            <person name="Pester M."/>
            <person name="Brambilla E."/>
            <person name="Alazard D."/>
            <person name="Rattei T."/>
            <person name="Weinmaier T."/>
            <person name="Han J."/>
            <person name="Lucas S."/>
            <person name="Lapidus A."/>
            <person name="Cheng J.F."/>
            <person name="Goodwin L."/>
            <person name="Pitluck S."/>
            <person name="Peters L."/>
            <person name="Ovchinnikova G."/>
            <person name="Teshima H."/>
            <person name="Detter J.C."/>
            <person name="Han C.S."/>
            <person name="Tapia R."/>
            <person name="Land M.L."/>
            <person name="Hauser L."/>
            <person name="Kyrpides N.C."/>
            <person name="Ivanova N.N."/>
            <person name="Pagani I."/>
            <person name="Huntmann M."/>
            <person name="Wei C.L."/>
            <person name="Davenport K.W."/>
            <person name="Daligault H."/>
            <person name="Chain P.S."/>
            <person name="Chen A."/>
            <person name="Mavromatis K."/>
            <person name="Markowitz V."/>
            <person name="Szeto E."/>
            <person name="Mikhailova N."/>
            <person name="Pati A."/>
            <person name="Wagner M."/>
            <person name="Woyke T."/>
            <person name="Ollivier B."/>
            <person name="Klenk H.P."/>
            <person name="Spring S."/>
            <person name="Loy A."/>
        </authorList>
    </citation>
    <scope>NUCLEOTIDE SEQUENCE [LARGE SCALE GENOMIC DNA]</scope>
    <source>
        <strain evidence="2">ATCC 19365 / DSM 765 / NCIMB 8382 / VKM B-1628</strain>
    </source>
</reference>
<accession>G7W665</accession>
<dbReference type="HOGENOM" id="CLU_2769097_0_0_9"/>
<protein>
    <submittedName>
        <fullName evidence="1">Uncharacterized protein</fullName>
    </submittedName>
</protein>
<evidence type="ECO:0000313" key="1">
    <source>
        <dbReference type="EMBL" id="AET67727.1"/>
    </source>
</evidence>
<reference evidence="2" key="1">
    <citation type="submission" date="2011-11" db="EMBL/GenBank/DDBJ databases">
        <title>Complete sequence of Desulfosporosinus orientis DSM 765.</title>
        <authorList>
            <person name="Lucas S."/>
            <person name="Han J."/>
            <person name="Lapidus A."/>
            <person name="Cheng J.-F."/>
            <person name="Goodwin L."/>
            <person name="Pitluck S."/>
            <person name="Peters L."/>
            <person name="Ovchinnikova G."/>
            <person name="Teshima H."/>
            <person name="Detter J.C."/>
            <person name="Han C."/>
            <person name="Tapia R."/>
            <person name="Land M."/>
            <person name="Hauser L."/>
            <person name="Kyrpides N."/>
            <person name="Ivanova N."/>
            <person name="Pagani I."/>
            <person name="Pester M."/>
            <person name="Spring S."/>
            <person name="Ollivier B."/>
            <person name="Rattei T."/>
            <person name="Klenk H.-P."/>
            <person name="Wagner M."/>
            <person name="Loy A."/>
            <person name="Woyke T."/>
        </authorList>
    </citation>
    <scope>NUCLEOTIDE SEQUENCE [LARGE SCALE GENOMIC DNA]</scope>
    <source>
        <strain evidence="2">ATCC 19365 / DSM 765 / NCIMB 8382 / VKM B-1628</strain>
    </source>
</reference>
<dbReference type="STRING" id="768706.Desor_2121"/>
<name>G7W665_DESOD</name>
<dbReference type="AlphaFoldDB" id="G7W665"/>
<dbReference type="EMBL" id="CP003108">
    <property type="protein sequence ID" value="AET67727.1"/>
    <property type="molecule type" value="Genomic_DNA"/>
</dbReference>
<evidence type="ECO:0000313" key="2">
    <source>
        <dbReference type="Proteomes" id="UP000006346"/>
    </source>
</evidence>